<evidence type="ECO:0000256" key="1">
    <source>
        <dbReference type="SAM" id="MobiDB-lite"/>
    </source>
</evidence>
<accession>A0A9P4L9T0</accession>
<organism evidence="2 3">
    <name type="scientific">Cucurbitaria berberidis CBS 394.84</name>
    <dbReference type="NCBI Taxonomy" id="1168544"/>
    <lineage>
        <taxon>Eukaryota</taxon>
        <taxon>Fungi</taxon>
        <taxon>Dikarya</taxon>
        <taxon>Ascomycota</taxon>
        <taxon>Pezizomycotina</taxon>
        <taxon>Dothideomycetes</taxon>
        <taxon>Pleosporomycetidae</taxon>
        <taxon>Pleosporales</taxon>
        <taxon>Pleosporineae</taxon>
        <taxon>Cucurbitariaceae</taxon>
        <taxon>Cucurbitaria</taxon>
    </lineage>
</organism>
<dbReference type="AlphaFoldDB" id="A0A9P4L9T0"/>
<comment type="caution">
    <text evidence="2">The sequence shown here is derived from an EMBL/GenBank/DDBJ whole genome shotgun (WGS) entry which is preliminary data.</text>
</comment>
<feature type="region of interest" description="Disordered" evidence="1">
    <location>
        <begin position="1"/>
        <end position="31"/>
    </location>
</feature>
<evidence type="ECO:0000313" key="3">
    <source>
        <dbReference type="Proteomes" id="UP000800039"/>
    </source>
</evidence>
<gene>
    <name evidence="2" type="ORF">K460DRAFT_61019</name>
</gene>
<keyword evidence="3" id="KW-1185">Reference proteome</keyword>
<dbReference type="GeneID" id="63855816"/>
<protein>
    <submittedName>
        <fullName evidence="2">Uncharacterized protein</fullName>
    </submittedName>
</protein>
<dbReference type="Proteomes" id="UP000800039">
    <property type="component" value="Unassembled WGS sequence"/>
</dbReference>
<name>A0A9P4L9T0_9PLEO</name>
<reference evidence="2" key="1">
    <citation type="submission" date="2020-01" db="EMBL/GenBank/DDBJ databases">
        <authorList>
            <consortium name="DOE Joint Genome Institute"/>
            <person name="Haridas S."/>
            <person name="Albert R."/>
            <person name="Binder M."/>
            <person name="Bloem J."/>
            <person name="Labutti K."/>
            <person name="Salamov A."/>
            <person name="Andreopoulos B."/>
            <person name="Baker S.E."/>
            <person name="Barry K."/>
            <person name="Bills G."/>
            <person name="Bluhm B.H."/>
            <person name="Cannon C."/>
            <person name="Castanera R."/>
            <person name="Culley D.E."/>
            <person name="Daum C."/>
            <person name="Ezra D."/>
            <person name="Gonzalez J.B."/>
            <person name="Henrissat B."/>
            <person name="Kuo A."/>
            <person name="Liang C."/>
            <person name="Lipzen A."/>
            <person name="Lutzoni F."/>
            <person name="Magnuson J."/>
            <person name="Mondo S."/>
            <person name="Nolan M."/>
            <person name="Ohm R."/>
            <person name="Pangilinan J."/>
            <person name="Park H.-J."/>
            <person name="Ramirez L."/>
            <person name="Alfaro M."/>
            <person name="Sun H."/>
            <person name="Tritt A."/>
            <person name="Yoshinaga Y."/>
            <person name="Zwiers L.-H."/>
            <person name="Turgeon B.G."/>
            <person name="Goodwin S.B."/>
            <person name="Spatafora J.W."/>
            <person name="Crous P.W."/>
            <person name="Grigoriev I.V."/>
        </authorList>
    </citation>
    <scope>NUCLEOTIDE SEQUENCE</scope>
    <source>
        <strain evidence="2">CBS 394.84</strain>
    </source>
</reference>
<proteinExistence type="predicted"/>
<sequence>MHADNEQQPDIFLQDLPRSQTPSTNTHSTYSPSIPHIPCLCMALAPYGSPPALPAFSFSTRKRASCPVTQSQRSGNRILAPNQGRPSRCRNVSVFHTPLVLFPDGVAFGSLGPVLGLGGGEDGELGPGVVVALGMCGMRGRDGMGWDGIGWCEMQLDFSYGVYELGVCRASSRLRVRNESICAINRICVAS</sequence>
<feature type="compositionally biased region" description="Polar residues" evidence="1">
    <location>
        <begin position="17"/>
        <end position="31"/>
    </location>
</feature>
<dbReference type="RefSeq" id="XP_040790144.1">
    <property type="nucleotide sequence ID" value="XM_040938560.1"/>
</dbReference>
<evidence type="ECO:0000313" key="2">
    <source>
        <dbReference type="EMBL" id="KAF1847581.1"/>
    </source>
</evidence>
<dbReference type="EMBL" id="ML976615">
    <property type="protein sequence ID" value="KAF1847581.1"/>
    <property type="molecule type" value="Genomic_DNA"/>
</dbReference>